<dbReference type="EMBL" id="JAHRIP010089186">
    <property type="protein sequence ID" value="MEQ2316544.1"/>
    <property type="molecule type" value="Genomic_DNA"/>
</dbReference>
<evidence type="ECO:0000256" key="1">
    <source>
        <dbReference type="SAM" id="MobiDB-lite"/>
    </source>
</evidence>
<evidence type="ECO:0000313" key="2">
    <source>
        <dbReference type="EMBL" id="MEQ2316544.1"/>
    </source>
</evidence>
<name>A0ABV1ADA0_9TELE</name>
<proteinExistence type="predicted"/>
<sequence length="101" mass="10717">MIIIEIKTKNNPNRVGGEGIGRRGRIKTKNRNKVQAGDPVAVLCGHRVQAGDLVVVPCGHRVQAGARTCNVETWVAEAEPVGPSEARAGTGPRKGPFCLHS</sequence>
<feature type="region of interest" description="Disordered" evidence="1">
    <location>
        <begin position="80"/>
        <end position="101"/>
    </location>
</feature>
<protein>
    <submittedName>
        <fullName evidence="2">Uncharacterized protein</fullName>
    </submittedName>
</protein>
<dbReference type="Proteomes" id="UP001469553">
    <property type="component" value="Unassembled WGS sequence"/>
</dbReference>
<accession>A0ABV1ADA0</accession>
<reference evidence="2 3" key="1">
    <citation type="submission" date="2021-06" db="EMBL/GenBank/DDBJ databases">
        <authorList>
            <person name="Palmer J.M."/>
        </authorList>
    </citation>
    <scope>NUCLEOTIDE SEQUENCE [LARGE SCALE GENOMIC DNA]</scope>
    <source>
        <strain evidence="2 3">AS_MEX2019</strain>
        <tissue evidence="2">Muscle</tissue>
    </source>
</reference>
<organism evidence="2 3">
    <name type="scientific">Ameca splendens</name>
    <dbReference type="NCBI Taxonomy" id="208324"/>
    <lineage>
        <taxon>Eukaryota</taxon>
        <taxon>Metazoa</taxon>
        <taxon>Chordata</taxon>
        <taxon>Craniata</taxon>
        <taxon>Vertebrata</taxon>
        <taxon>Euteleostomi</taxon>
        <taxon>Actinopterygii</taxon>
        <taxon>Neopterygii</taxon>
        <taxon>Teleostei</taxon>
        <taxon>Neoteleostei</taxon>
        <taxon>Acanthomorphata</taxon>
        <taxon>Ovalentaria</taxon>
        <taxon>Atherinomorphae</taxon>
        <taxon>Cyprinodontiformes</taxon>
        <taxon>Goodeidae</taxon>
        <taxon>Ameca</taxon>
    </lineage>
</organism>
<evidence type="ECO:0000313" key="3">
    <source>
        <dbReference type="Proteomes" id="UP001469553"/>
    </source>
</evidence>
<comment type="caution">
    <text evidence="2">The sequence shown here is derived from an EMBL/GenBank/DDBJ whole genome shotgun (WGS) entry which is preliminary data.</text>
</comment>
<gene>
    <name evidence="2" type="ORF">AMECASPLE_033471</name>
</gene>
<keyword evidence="3" id="KW-1185">Reference proteome</keyword>